<dbReference type="Proteomes" id="UP000076632">
    <property type="component" value="Unassembled WGS sequence"/>
</dbReference>
<reference evidence="2 3" key="1">
    <citation type="journal article" date="2016" name="Fungal Biol.">
        <title>The genome of Xylona heveae provides a window into fungal endophytism.</title>
        <authorList>
            <person name="Gazis R."/>
            <person name="Kuo A."/>
            <person name="Riley R."/>
            <person name="LaButti K."/>
            <person name="Lipzen A."/>
            <person name="Lin J."/>
            <person name="Amirebrahimi M."/>
            <person name="Hesse C.N."/>
            <person name="Spatafora J.W."/>
            <person name="Henrissat B."/>
            <person name="Hainaut M."/>
            <person name="Grigoriev I.V."/>
            <person name="Hibbett D.S."/>
        </authorList>
    </citation>
    <scope>NUCLEOTIDE SEQUENCE [LARGE SCALE GENOMIC DNA]</scope>
    <source>
        <strain evidence="2 3">TC161</strain>
    </source>
</reference>
<accession>A0A165H3H4</accession>
<feature type="compositionally biased region" description="Low complexity" evidence="1">
    <location>
        <begin position="95"/>
        <end position="110"/>
    </location>
</feature>
<keyword evidence="3" id="KW-1185">Reference proteome</keyword>
<sequence length="166" mass="19014">MLDDDARHRHDMELSYSRSRRDTITTFFSLLPITPHAICMFICAQHQPTLATRIIAARQRTFGPHWDQYLKRNKGDPAGLDPTIMPSAYAQHPSLLPSSKSFPSPNNPRSRTTDHEPRHWVLWFHTCSRFPPPNRPLLSTGTHMCAIVQYITVPKSLPLPPLSRLI</sequence>
<feature type="region of interest" description="Disordered" evidence="1">
    <location>
        <begin position="95"/>
        <end position="114"/>
    </location>
</feature>
<proteinExistence type="predicted"/>
<dbReference type="EMBL" id="KV407458">
    <property type="protein sequence ID" value="KZF22932.1"/>
    <property type="molecule type" value="Genomic_DNA"/>
</dbReference>
<evidence type="ECO:0000313" key="3">
    <source>
        <dbReference type="Proteomes" id="UP000076632"/>
    </source>
</evidence>
<gene>
    <name evidence="2" type="ORF">L228DRAFT_139803</name>
</gene>
<dbReference type="AlphaFoldDB" id="A0A165H3H4"/>
<name>A0A165H3H4_XYLHT</name>
<dbReference type="GeneID" id="28894301"/>
<evidence type="ECO:0000256" key="1">
    <source>
        <dbReference type="SAM" id="MobiDB-lite"/>
    </source>
</evidence>
<organism evidence="2 3">
    <name type="scientific">Xylona heveae (strain CBS 132557 / TC161)</name>
    <dbReference type="NCBI Taxonomy" id="1328760"/>
    <lineage>
        <taxon>Eukaryota</taxon>
        <taxon>Fungi</taxon>
        <taxon>Dikarya</taxon>
        <taxon>Ascomycota</taxon>
        <taxon>Pezizomycotina</taxon>
        <taxon>Xylonomycetes</taxon>
        <taxon>Xylonales</taxon>
        <taxon>Xylonaceae</taxon>
        <taxon>Xylona</taxon>
    </lineage>
</organism>
<dbReference type="InParanoid" id="A0A165H3H4"/>
<dbReference type="RefSeq" id="XP_018188487.1">
    <property type="nucleotide sequence ID" value="XM_018329164.1"/>
</dbReference>
<protein>
    <submittedName>
        <fullName evidence="2">Uncharacterized protein</fullName>
    </submittedName>
</protein>
<evidence type="ECO:0000313" key="2">
    <source>
        <dbReference type="EMBL" id="KZF22932.1"/>
    </source>
</evidence>